<keyword evidence="1" id="KW-0472">Membrane</keyword>
<keyword evidence="1" id="KW-1133">Transmembrane helix</keyword>
<dbReference type="NCBIfam" id="NF033919">
    <property type="entry name" value="PA2779_fam"/>
    <property type="match status" value="1"/>
</dbReference>
<accession>A0A936Z0F7</accession>
<evidence type="ECO:0000256" key="1">
    <source>
        <dbReference type="SAM" id="Phobius"/>
    </source>
</evidence>
<dbReference type="InterPro" id="IPR046735">
    <property type="entry name" value="PA2779-like"/>
</dbReference>
<name>A0A936Z0F7_9BURK</name>
<dbReference type="RefSeq" id="WP_201674942.1">
    <property type="nucleotide sequence ID" value="NZ_JAEQNE010000003.1"/>
</dbReference>
<keyword evidence="1" id="KW-0812">Transmembrane</keyword>
<comment type="caution">
    <text evidence="3">The sequence shown here is derived from an EMBL/GenBank/DDBJ whole genome shotgun (WGS) entry which is preliminary data.</text>
</comment>
<feature type="transmembrane region" description="Helical" evidence="1">
    <location>
        <begin position="94"/>
        <end position="112"/>
    </location>
</feature>
<gene>
    <name evidence="3" type="ORF">JJ685_14310</name>
</gene>
<dbReference type="Pfam" id="PF20332">
    <property type="entry name" value="DUF6627"/>
    <property type="match status" value="1"/>
</dbReference>
<dbReference type="AlphaFoldDB" id="A0A936Z0F7"/>
<keyword evidence="2" id="KW-0732">Signal</keyword>
<feature type="signal peptide" evidence="2">
    <location>
        <begin position="1"/>
        <end position="22"/>
    </location>
</feature>
<dbReference type="Proteomes" id="UP000599109">
    <property type="component" value="Unassembled WGS sequence"/>
</dbReference>
<feature type="chain" id="PRO_5037504865" evidence="2">
    <location>
        <begin position="23"/>
        <end position="113"/>
    </location>
</feature>
<organism evidence="3 4">
    <name type="scientific">Ramlibacter monticola</name>
    <dbReference type="NCBI Taxonomy" id="1926872"/>
    <lineage>
        <taxon>Bacteria</taxon>
        <taxon>Pseudomonadati</taxon>
        <taxon>Pseudomonadota</taxon>
        <taxon>Betaproteobacteria</taxon>
        <taxon>Burkholderiales</taxon>
        <taxon>Comamonadaceae</taxon>
        <taxon>Ramlibacter</taxon>
    </lineage>
</organism>
<dbReference type="EMBL" id="JAEQNE010000003">
    <property type="protein sequence ID" value="MBL0392308.1"/>
    <property type="molecule type" value="Genomic_DNA"/>
</dbReference>
<reference evidence="3 4" key="1">
    <citation type="journal article" date="2017" name="Int. J. Syst. Evol. Microbiol.">
        <title>Ramlibacter monticola sp. nov., isolated from forest soil.</title>
        <authorList>
            <person name="Chaudhary D.K."/>
            <person name="Kim J."/>
        </authorList>
    </citation>
    <scope>NUCLEOTIDE SEQUENCE [LARGE SCALE GENOMIC DNA]</scope>
    <source>
        <strain evidence="3 4">KACC 19175</strain>
    </source>
</reference>
<evidence type="ECO:0000313" key="3">
    <source>
        <dbReference type="EMBL" id="MBL0392308.1"/>
    </source>
</evidence>
<protein>
    <submittedName>
        <fullName evidence="3">PA2779 family protein</fullName>
    </submittedName>
</protein>
<proteinExistence type="predicted"/>
<sequence length="113" mass="11798">MSRALAVILAAALATQAPLARAGIVETDALEAPSQAELDRAKVRSFMERAEVKERLQVMGVSGLVAGDRVSSLTDAEVHALAERIDAMPAGGALSNQDIIIILLIAILVALIL</sequence>
<evidence type="ECO:0000313" key="4">
    <source>
        <dbReference type="Proteomes" id="UP000599109"/>
    </source>
</evidence>
<evidence type="ECO:0000256" key="2">
    <source>
        <dbReference type="SAM" id="SignalP"/>
    </source>
</evidence>
<keyword evidence="4" id="KW-1185">Reference proteome</keyword>